<feature type="compositionally biased region" description="Basic residues" evidence="1">
    <location>
        <begin position="25"/>
        <end position="34"/>
    </location>
</feature>
<dbReference type="Proteomes" id="UP000294830">
    <property type="component" value="Unassembled WGS sequence"/>
</dbReference>
<evidence type="ECO:0000256" key="2">
    <source>
        <dbReference type="SAM" id="SignalP"/>
    </source>
</evidence>
<feature type="region of interest" description="Disordered" evidence="1">
    <location>
        <begin position="25"/>
        <end position="71"/>
    </location>
</feature>
<keyword evidence="2" id="KW-0732">Signal</keyword>
<protein>
    <submittedName>
        <fullName evidence="3">Uncharacterized protein DUF4197</fullName>
    </submittedName>
</protein>
<accession>A0A4R2EQI3</accession>
<reference evidence="3 4" key="1">
    <citation type="submission" date="2019-03" db="EMBL/GenBank/DDBJ databases">
        <title>Genomic Encyclopedia of Archaeal and Bacterial Type Strains, Phase II (KMG-II): from individual species to whole genera.</title>
        <authorList>
            <person name="Goeker M."/>
        </authorList>
    </citation>
    <scope>NUCLEOTIDE SEQUENCE [LARGE SCALE GENOMIC DNA]</scope>
    <source>
        <strain evidence="3 4">RL-C</strain>
    </source>
</reference>
<evidence type="ECO:0000256" key="1">
    <source>
        <dbReference type="SAM" id="MobiDB-lite"/>
    </source>
</evidence>
<dbReference type="Pfam" id="PF13852">
    <property type="entry name" value="DUF4197"/>
    <property type="match status" value="1"/>
</dbReference>
<dbReference type="EMBL" id="SLWB01000008">
    <property type="protein sequence ID" value="TCN66699.1"/>
    <property type="molecule type" value="Genomic_DNA"/>
</dbReference>
<evidence type="ECO:0000313" key="3">
    <source>
        <dbReference type="EMBL" id="TCN66699.1"/>
    </source>
</evidence>
<name>A0A4R2EQI3_9BACT</name>
<evidence type="ECO:0000313" key="4">
    <source>
        <dbReference type="Proteomes" id="UP000294830"/>
    </source>
</evidence>
<proteinExistence type="predicted"/>
<dbReference type="InterPro" id="IPR025245">
    <property type="entry name" value="DUF4197"/>
</dbReference>
<organism evidence="3 4">
    <name type="scientific">Acetobacteroides hydrogenigenes</name>
    <dbReference type="NCBI Taxonomy" id="979970"/>
    <lineage>
        <taxon>Bacteria</taxon>
        <taxon>Pseudomonadati</taxon>
        <taxon>Bacteroidota</taxon>
        <taxon>Bacteroidia</taxon>
        <taxon>Bacteroidales</taxon>
        <taxon>Rikenellaceae</taxon>
        <taxon>Acetobacteroides</taxon>
    </lineage>
</organism>
<gene>
    <name evidence="3" type="ORF">CLV25_10837</name>
</gene>
<keyword evidence="4" id="KW-1185">Reference proteome</keyword>
<comment type="caution">
    <text evidence="3">The sequence shown here is derived from an EMBL/GenBank/DDBJ whole genome shotgun (WGS) entry which is preliminary data.</text>
</comment>
<feature type="compositionally biased region" description="Low complexity" evidence="1">
    <location>
        <begin position="35"/>
        <end position="71"/>
    </location>
</feature>
<dbReference type="AlphaFoldDB" id="A0A4R2EQI3"/>
<dbReference type="RefSeq" id="WP_131839398.1">
    <property type="nucleotide sequence ID" value="NZ_SLWB01000008.1"/>
</dbReference>
<feature type="chain" id="PRO_5020262150" evidence="2">
    <location>
        <begin position="23"/>
        <end position="290"/>
    </location>
</feature>
<feature type="signal peptide" evidence="2">
    <location>
        <begin position="1"/>
        <end position="22"/>
    </location>
</feature>
<dbReference type="OrthoDB" id="5292580at2"/>
<sequence length="290" mass="30777">MKRALTIIAVAALLVSAQDVDAQTSKKKTRKVVKTTKATTTTKSSTSTAAPAGAATGTTAPTSASTSTTATSKSTLATGLSSILSLSNSDYSNGLKDALKIAASKSAESASMLDGFNKNLDIRIPFPKEAIAVKEYAVKLGLQYQVDIFEEKLNRAAEEAAKKAAPIFLAAIVNMSFADAAKIVTGDKNAATLYLRNTAGAELANQFKPVVADALSQVAITKYWKPLVDKYNKVAPFLAKEQVNADLEQYVTNKAVDGLFILVEKEEGKIRQEPAKYGSDLVKKIFGTTK</sequence>